<evidence type="ECO:0000313" key="2">
    <source>
        <dbReference type="EMBL" id="OGC84493.1"/>
    </source>
</evidence>
<feature type="transmembrane region" description="Helical" evidence="1">
    <location>
        <begin position="20"/>
        <end position="39"/>
    </location>
</feature>
<evidence type="ECO:0000256" key="1">
    <source>
        <dbReference type="SAM" id="Phobius"/>
    </source>
</evidence>
<reference evidence="2 3" key="1">
    <citation type="journal article" date="2016" name="Nat. Commun.">
        <title>Thousands of microbial genomes shed light on interconnected biogeochemical processes in an aquifer system.</title>
        <authorList>
            <person name="Anantharaman K."/>
            <person name="Brown C.T."/>
            <person name="Hug L.A."/>
            <person name="Sharon I."/>
            <person name="Castelle C.J."/>
            <person name="Probst A.J."/>
            <person name="Thomas B.C."/>
            <person name="Singh A."/>
            <person name="Wilkins M.J."/>
            <person name="Karaoz U."/>
            <person name="Brodie E.L."/>
            <person name="Williams K.H."/>
            <person name="Hubbard S.S."/>
            <person name="Banfield J.F."/>
        </authorList>
    </citation>
    <scope>NUCLEOTIDE SEQUENCE [LARGE SCALE GENOMIC DNA]</scope>
</reference>
<proteinExistence type="predicted"/>
<organism evidence="2 3">
    <name type="scientific">Candidatus Adlerbacteria bacterium RIFCSPHIGHO2_12_FULL_53_18</name>
    <dbReference type="NCBI Taxonomy" id="1797242"/>
    <lineage>
        <taxon>Bacteria</taxon>
        <taxon>Candidatus Adleribacteriota</taxon>
    </lineage>
</organism>
<keyword evidence="1" id="KW-0472">Membrane</keyword>
<dbReference type="EMBL" id="MEWW01000015">
    <property type="protein sequence ID" value="OGC84493.1"/>
    <property type="molecule type" value="Genomic_DNA"/>
</dbReference>
<evidence type="ECO:0000313" key="3">
    <source>
        <dbReference type="Proteomes" id="UP000178091"/>
    </source>
</evidence>
<gene>
    <name evidence="2" type="ORF">A3F55_02005</name>
</gene>
<comment type="caution">
    <text evidence="2">The sequence shown here is derived from an EMBL/GenBank/DDBJ whole genome shotgun (WGS) entry which is preliminary data.</text>
</comment>
<dbReference type="AlphaFoldDB" id="A0A1F4XTZ2"/>
<keyword evidence="1" id="KW-1133">Transmembrane helix</keyword>
<accession>A0A1F4XTZ2</accession>
<keyword evidence="1" id="KW-0812">Transmembrane</keyword>
<name>A0A1F4XTZ2_9BACT</name>
<sequence length="108" mass="11769">MKRQARAIAIAYTPRLHRAAALMAAVVACALLLYGIFLLEAVSSTAKRADAGRENKALTAELSTMQARYLSYTKEVSPERAERLGFVKPTEVSTVFASNPRPLTLVSE</sequence>
<protein>
    <submittedName>
        <fullName evidence="2">Uncharacterized protein</fullName>
    </submittedName>
</protein>
<dbReference type="PROSITE" id="PS51257">
    <property type="entry name" value="PROKAR_LIPOPROTEIN"/>
    <property type="match status" value="1"/>
</dbReference>
<dbReference type="Proteomes" id="UP000178091">
    <property type="component" value="Unassembled WGS sequence"/>
</dbReference>